<sequence>MATDCKKLSVYHLGDCLGKGAFGAVYRGLNLNTGETVAVKQIKLHNIPKTELKVIMMEIDLLKNLNHPNIVKYHGFFKTADALNIVLEYCENGSLQSICKTFGKFPENLVAVYITQVLHGLLYLHDQGVIHRDIKGANILTTKEGFVKLADFGVATRTSSLSDFTVVGSPYWMAPEVIELSGVTTASDIWSVGCTVIELLEGKPPYHKLDQMPALFRIVNDEHPPLPEGSSPVTRDFLMQCFQKDPNLRVSAKKLLKHPWLVKQGRLYDKVVPQSTSRYDDVIKSVQQWNAALKSPDVGTVRKTSIYSTQPFKSTDFCFSANENKELTLKHISDVNRLKTEAFRSPDDSITSNWDDDFVTDISPSKLILSSYNTDELKNKYFQYRNPKSYKFKQISDKLQDDKNQEIEKGIILENFSKLDVSINDDFEDNMKTIRPVKSIKSDNELSLDKKSNPELIETSKSANIFTCTESQPLKCSKHFSPFRHEMIEDYSDLVLESEHSFAQKVDQYKRDNLTSPRLFHPNDIKILSQSSHAITKSQSCQSSSMLSTENNSFSAANCSTEISQYIEHDDDETDYSNIFTHLNQRDEQGNLFCSDTLMLNTKLSHNSWLGDDVSDDDDLFLQINEGFEEMDLDANIAREQQARVVERVMFLVDSLKVDQDESSLITRCSDLMSVLSESSDLKVNIIAASGMLPILEILDVCQRRDLIFQLLKIVNIVVDGNVEAQENLCFIGGIPVIIKFASKKYPYDIRIEAAFFVKMLYQSSSVVLQMFLSCRGLNVLVEFLEEDYEAQKDLVLIGINGIWSVFEAQGSSPKSDFCRIFAKRGIMDPLSLALHHVLNEEQTELNKLCSERIVKIFLLFSQADNTIKELITTRGVIRRILKDLFRMPPYLQISMLKFVKNLSMVPTTLDILQNANTIEILTEILASREGVPNSKDIYNQVLNTMYNLCRLSKSRQEEAALSGVVPLLQNIVQKEPILKEFALPILCDLAHASKVCRKVLWQNGSLDFYLFLLSDPYWQANALDAILVWFQDDSGKLEEYLVRPSSVFAIIDAFSTAKANSFENLLECLYKLLRLSQRLACSLVQPKFFEKLIKRLQHQKPIVRLNLLRVLKSICNAHPSKQALVTQYGLYDIIEKLSRQDTAVLVRELAKDIMNQTWMDNSLSSRSSKSSYDNEFSNQQTSTVWFDANDKLLHEKFSEISNSRNIIDSDLICKPLKTEIHRHRIHKRY</sequence>
<name>A0ACB7CFM0_9ASCO</name>
<proteinExistence type="predicted"/>
<keyword evidence="2" id="KW-1185">Reference proteome</keyword>
<evidence type="ECO:0000313" key="2">
    <source>
        <dbReference type="Proteomes" id="UP000768646"/>
    </source>
</evidence>
<organism evidence="1 2">
    <name type="scientific">Pneumocystis oryctolagi</name>
    <dbReference type="NCBI Taxonomy" id="42067"/>
    <lineage>
        <taxon>Eukaryota</taxon>
        <taxon>Fungi</taxon>
        <taxon>Dikarya</taxon>
        <taxon>Ascomycota</taxon>
        <taxon>Taphrinomycotina</taxon>
        <taxon>Pneumocystomycetes</taxon>
        <taxon>Pneumocystaceae</taxon>
        <taxon>Pneumocystis</taxon>
    </lineage>
</organism>
<accession>A0ACB7CFM0</accession>
<gene>
    <name evidence="1" type="ORF">PORY_000374</name>
</gene>
<reference evidence="1 2" key="1">
    <citation type="journal article" date="2021" name="Commun. Biol.">
        <title>Genomic insights into the host specific adaptation of the Pneumocystis genus.</title>
        <authorList>
            <person name="Cisse O.H."/>
            <person name="Ma L."/>
            <person name="Dekker J.P."/>
            <person name="Khil P.P."/>
            <person name="Youn J.-H."/>
            <person name="Brenchley J.M."/>
            <person name="Blair R."/>
            <person name="Pahar B."/>
            <person name="Chabe M."/>
            <person name="Van Rompay K.K.A."/>
            <person name="Keesler R."/>
            <person name="Sukura A."/>
            <person name="Hirsch V."/>
            <person name="Kutty G."/>
            <person name="Liu Y."/>
            <person name="Peng L."/>
            <person name="Chen J."/>
            <person name="Song J."/>
            <person name="Weissenbacher-Lang C."/>
            <person name="Xu J."/>
            <person name="Upham N.S."/>
            <person name="Stajich J.E."/>
            <person name="Cuomo C.A."/>
            <person name="Cushion M.T."/>
            <person name="Kovacs J.A."/>
        </authorList>
    </citation>
    <scope>NUCLEOTIDE SEQUENCE [LARGE SCALE GENOMIC DNA]</scope>
    <source>
        <strain evidence="1 2">RABM</strain>
    </source>
</reference>
<dbReference type="Proteomes" id="UP000768646">
    <property type="component" value="Unassembled WGS sequence"/>
</dbReference>
<dbReference type="EMBL" id="JABTEG010000001">
    <property type="protein sequence ID" value="KAG4306386.1"/>
    <property type="molecule type" value="Genomic_DNA"/>
</dbReference>
<comment type="caution">
    <text evidence="1">The sequence shown here is derived from an EMBL/GenBank/DDBJ whole genome shotgun (WGS) entry which is preliminary data.</text>
</comment>
<protein>
    <submittedName>
        <fullName evidence="1">Uncharacterized protein</fullName>
    </submittedName>
</protein>
<evidence type="ECO:0000313" key="1">
    <source>
        <dbReference type="EMBL" id="KAG4306386.1"/>
    </source>
</evidence>